<keyword evidence="9" id="KW-1185">Reference proteome</keyword>
<evidence type="ECO:0000256" key="5">
    <source>
        <dbReference type="ARBA" id="ARBA00023004"/>
    </source>
</evidence>
<dbReference type="InterPro" id="IPR015422">
    <property type="entry name" value="PyrdxlP-dep_Trfase_small"/>
</dbReference>
<dbReference type="NCBIfam" id="NF002806">
    <property type="entry name" value="PRK02948.1"/>
    <property type="match status" value="1"/>
</dbReference>
<dbReference type="PIRSF" id="PIRSF005572">
    <property type="entry name" value="NifS"/>
    <property type="match status" value="1"/>
</dbReference>
<dbReference type="EMBL" id="FOGL01000017">
    <property type="protein sequence ID" value="SES07129.1"/>
    <property type="molecule type" value="Genomic_DNA"/>
</dbReference>
<comment type="similarity">
    <text evidence="2">Belongs to the class-V pyridoxal-phosphate-dependent aminotransferase family. NifS/IscS subfamily.</text>
</comment>
<evidence type="ECO:0000256" key="1">
    <source>
        <dbReference type="ARBA" id="ARBA00001933"/>
    </source>
</evidence>
<feature type="domain" description="Aminotransferase class V" evidence="7">
    <location>
        <begin position="2"/>
        <end position="364"/>
    </location>
</feature>
<keyword evidence="5" id="KW-0408">Iron</keyword>
<comment type="cofactor">
    <cofactor evidence="1">
        <name>pyridoxal 5'-phosphate</name>
        <dbReference type="ChEBI" id="CHEBI:597326"/>
    </cofactor>
</comment>
<dbReference type="STRING" id="531814.SAMN04487944_11716"/>
<evidence type="ECO:0000313" key="9">
    <source>
        <dbReference type="Proteomes" id="UP000199687"/>
    </source>
</evidence>
<evidence type="ECO:0000256" key="4">
    <source>
        <dbReference type="ARBA" id="ARBA00022898"/>
    </source>
</evidence>
<proteinExistence type="inferred from homology"/>
<keyword evidence="4" id="KW-0663">Pyridoxal phosphate</keyword>
<dbReference type="SUPFAM" id="SSF53383">
    <property type="entry name" value="PLP-dependent transferases"/>
    <property type="match status" value="1"/>
</dbReference>
<keyword evidence="3" id="KW-0479">Metal-binding</keyword>
<evidence type="ECO:0000313" key="8">
    <source>
        <dbReference type="EMBL" id="SES07129.1"/>
    </source>
</evidence>
<dbReference type="AlphaFoldDB" id="A0A1H9UCQ6"/>
<keyword evidence="6" id="KW-0411">Iron-sulfur</keyword>
<dbReference type="Gene3D" id="1.10.260.50">
    <property type="match status" value="1"/>
</dbReference>
<reference evidence="8 9" key="1">
    <citation type="submission" date="2016-10" db="EMBL/GenBank/DDBJ databases">
        <authorList>
            <person name="de Groot N.N."/>
        </authorList>
    </citation>
    <scope>NUCLEOTIDE SEQUENCE [LARGE SCALE GENOMIC DNA]</scope>
    <source>
        <strain evidence="8 9">CGMCC 1.7727</strain>
    </source>
</reference>
<sequence>MIYLDNSATTKPDPDVLHSFQQVATHYFGNPSSLHSLGMDAERLLRKAREQAGGILHVNPTEIVFTSGGTEGNNLAIKGIALAHQNRGKHIITTSVEHPSVIEACEGLKQLGFEITYLPVDSDGRVHVKDVKNAITEKTILVSVMHVNNEIGTIQPIQEIGQLLSDYPKIFFHVDHVQGFAKVPLNMNEAKIDLCTISGHKIHGLKGTGLLYVKHGIKLFSLAHGGGQEADIRSGTENVPGIVGLVKAMRLANDRYYKEIDKLFDLKHYLMKALSKNRRIEINTPERESAPHIVHFSVPGFKPEVVIHALEEKDIYISTKSACSSKSADESQVLAACGKSYDNAASGLRVSMSFDTTAYEIDKFITELTTVLDKLSKVMG</sequence>
<dbReference type="OrthoDB" id="9808002at2"/>
<evidence type="ECO:0000259" key="7">
    <source>
        <dbReference type="Pfam" id="PF00266"/>
    </source>
</evidence>
<dbReference type="InterPro" id="IPR016454">
    <property type="entry name" value="Cysteine_dSase"/>
</dbReference>
<evidence type="ECO:0000256" key="2">
    <source>
        <dbReference type="ARBA" id="ARBA00006490"/>
    </source>
</evidence>
<organism evidence="8 9">
    <name type="scientific">Gracilibacillus ureilyticus</name>
    <dbReference type="NCBI Taxonomy" id="531814"/>
    <lineage>
        <taxon>Bacteria</taxon>
        <taxon>Bacillati</taxon>
        <taxon>Bacillota</taxon>
        <taxon>Bacilli</taxon>
        <taxon>Bacillales</taxon>
        <taxon>Bacillaceae</taxon>
        <taxon>Gracilibacillus</taxon>
    </lineage>
</organism>
<dbReference type="Pfam" id="PF00266">
    <property type="entry name" value="Aminotran_5"/>
    <property type="match status" value="1"/>
</dbReference>
<dbReference type="PANTHER" id="PTHR11601">
    <property type="entry name" value="CYSTEINE DESULFURYLASE FAMILY MEMBER"/>
    <property type="match status" value="1"/>
</dbReference>
<evidence type="ECO:0000256" key="3">
    <source>
        <dbReference type="ARBA" id="ARBA00022723"/>
    </source>
</evidence>
<dbReference type="FunFam" id="3.40.640.10:FF:000084">
    <property type="entry name" value="IscS-like cysteine desulfurase"/>
    <property type="match status" value="1"/>
</dbReference>
<dbReference type="Proteomes" id="UP000199687">
    <property type="component" value="Unassembled WGS sequence"/>
</dbReference>
<evidence type="ECO:0000256" key="6">
    <source>
        <dbReference type="ARBA" id="ARBA00023014"/>
    </source>
</evidence>
<dbReference type="InterPro" id="IPR000192">
    <property type="entry name" value="Aminotrans_V_dom"/>
</dbReference>
<accession>A0A1H9UCQ6</accession>
<dbReference type="GO" id="GO:0031071">
    <property type="term" value="F:cysteine desulfurase activity"/>
    <property type="evidence" value="ECO:0007669"/>
    <property type="project" value="UniProtKB-ARBA"/>
</dbReference>
<dbReference type="GO" id="GO:0051536">
    <property type="term" value="F:iron-sulfur cluster binding"/>
    <property type="evidence" value="ECO:0007669"/>
    <property type="project" value="UniProtKB-KW"/>
</dbReference>
<dbReference type="PANTHER" id="PTHR11601:SF50">
    <property type="entry name" value="CYSTEINE DESULFURASE ISCS 2-RELATED"/>
    <property type="match status" value="1"/>
</dbReference>
<dbReference type="InterPro" id="IPR015421">
    <property type="entry name" value="PyrdxlP-dep_Trfase_major"/>
</dbReference>
<dbReference type="Gene3D" id="3.90.1150.10">
    <property type="entry name" value="Aspartate Aminotransferase, domain 1"/>
    <property type="match status" value="1"/>
</dbReference>
<protein>
    <submittedName>
        <fullName evidence="8">Cysteine desulfurase</fullName>
    </submittedName>
</protein>
<name>A0A1H9UCQ6_9BACI</name>
<dbReference type="GO" id="GO:0046872">
    <property type="term" value="F:metal ion binding"/>
    <property type="evidence" value="ECO:0007669"/>
    <property type="project" value="UniProtKB-KW"/>
</dbReference>
<dbReference type="InterPro" id="IPR015424">
    <property type="entry name" value="PyrdxlP-dep_Trfase"/>
</dbReference>
<dbReference type="RefSeq" id="WP_089742651.1">
    <property type="nucleotide sequence ID" value="NZ_FOGL01000017.1"/>
</dbReference>
<dbReference type="Gene3D" id="3.40.640.10">
    <property type="entry name" value="Type I PLP-dependent aspartate aminotransferase-like (Major domain)"/>
    <property type="match status" value="1"/>
</dbReference>
<gene>
    <name evidence="8" type="ORF">SAMN04487944_11716</name>
</gene>